<feature type="domain" description="Orotidine 5'-phosphate decarboxylase" evidence="8">
    <location>
        <begin position="18"/>
        <end position="261"/>
    </location>
</feature>
<dbReference type="EMBL" id="JBHTIL010000006">
    <property type="protein sequence ID" value="MFD0927748.1"/>
    <property type="molecule type" value="Genomic_DNA"/>
</dbReference>
<dbReference type="EC" id="4.1.1.23" evidence="7"/>
<evidence type="ECO:0000256" key="5">
    <source>
        <dbReference type="ARBA" id="ARBA00023239"/>
    </source>
</evidence>
<dbReference type="PANTHER" id="PTHR43375">
    <property type="entry name" value="OROTIDINE 5'-PHOSPHATE DECARBOXYLASE"/>
    <property type="match status" value="1"/>
</dbReference>
<dbReference type="PROSITE" id="PS00156">
    <property type="entry name" value="OMPDECASE"/>
    <property type="match status" value="1"/>
</dbReference>
<dbReference type="SUPFAM" id="SSF51366">
    <property type="entry name" value="Ribulose-phoshate binding barrel"/>
    <property type="match status" value="1"/>
</dbReference>
<reference evidence="10" key="1">
    <citation type="journal article" date="2019" name="Int. J. Syst. Evol. Microbiol.">
        <title>The Global Catalogue of Microorganisms (GCM) 10K type strain sequencing project: providing services to taxonomists for standard genome sequencing and annotation.</title>
        <authorList>
            <consortium name="The Broad Institute Genomics Platform"/>
            <consortium name="The Broad Institute Genome Sequencing Center for Infectious Disease"/>
            <person name="Wu L."/>
            <person name="Ma J."/>
        </authorList>
    </citation>
    <scope>NUCLEOTIDE SEQUENCE [LARGE SCALE GENOMIC DNA]</scope>
    <source>
        <strain evidence="10">CCUG 50873</strain>
    </source>
</reference>
<dbReference type="InterPro" id="IPR001754">
    <property type="entry name" value="OMPdeCOase_dom"/>
</dbReference>
<keyword evidence="10" id="KW-1185">Reference proteome</keyword>
<feature type="active site" description="Proton donor" evidence="7">
    <location>
        <position position="97"/>
    </location>
</feature>
<keyword evidence="3 7" id="KW-0210">Decarboxylase</keyword>
<keyword evidence="4 7" id="KW-0665">Pyrimidine biosynthesis</keyword>
<dbReference type="Gene3D" id="3.20.20.70">
    <property type="entry name" value="Aldolase class I"/>
    <property type="match status" value="1"/>
</dbReference>
<name>A0ABW3GC50_9NOCA</name>
<evidence type="ECO:0000256" key="6">
    <source>
        <dbReference type="ARBA" id="ARBA00049157"/>
    </source>
</evidence>
<dbReference type="RefSeq" id="WP_253648225.1">
    <property type="nucleotide sequence ID" value="NZ_BAAAMO010000001.1"/>
</dbReference>
<dbReference type="NCBIfam" id="TIGR02127">
    <property type="entry name" value="pyrF_sub2"/>
    <property type="match status" value="1"/>
</dbReference>
<dbReference type="HAMAP" id="MF_01215">
    <property type="entry name" value="OMPdecase_type2"/>
    <property type="match status" value="1"/>
</dbReference>
<evidence type="ECO:0000259" key="8">
    <source>
        <dbReference type="SMART" id="SM00934"/>
    </source>
</evidence>
<comment type="catalytic activity">
    <reaction evidence="6 7">
        <text>orotidine 5'-phosphate + H(+) = UMP + CO2</text>
        <dbReference type="Rhea" id="RHEA:11596"/>
        <dbReference type="ChEBI" id="CHEBI:15378"/>
        <dbReference type="ChEBI" id="CHEBI:16526"/>
        <dbReference type="ChEBI" id="CHEBI:57538"/>
        <dbReference type="ChEBI" id="CHEBI:57865"/>
        <dbReference type="EC" id="4.1.1.23"/>
    </reaction>
</comment>
<dbReference type="SMART" id="SM00934">
    <property type="entry name" value="OMPdecase"/>
    <property type="match status" value="1"/>
</dbReference>
<evidence type="ECO:0000256" key="4">
    <source>
        <dbReference type="ARBA" id="ARBA00022975"/>
    </source>
</evidence>
<dbReference type="InterPro" id="IPR013785">
    <property type="entry name" value="Aldolase_TIM"/>
</dbReference>
<organism evidence="9 10">
    <name type="scientific">Williamsia deligens</name>
    <dbReference type="NCBI Taxonomy" id="321325"/>
    <lineage>
        <taxon>Bacteria</taxon>
        <taxon>Bacillati</taxon>
        <taxon>Actinomycetota</taxon>
        <taxon>Actinomycetes</taxon>
        <taxon>Mycobacteriales</taxon>
        <taxon>Nocardiaceae</taxon>
        <taxon>Williamsia</taxon>
    </lineage>
</organism>
<accession>A0ABW3GC50</accession>
<protein>
    <recommendedName>
        <fullName evidence="7">Orotidine 5'-phosphate decarboxylase</fullName>
        <ecNumber evidence="7">4.1.1.23</ecNumber>
    </recommendedName>
    <alternativeName>
        <fullName evidence="7">OMP decarboxylase</fullName>
        <shortName evidence="7">OMPDCase</shortName>
        <shortName evidence="7">OMPdecase</shortName>
    </alternativeName>
</protein>
<evidence type="ECO:0000256" key="3">
    <source>
        <dbReference type="ARBA" id="ARBA00022793"/>
    </source>
</evidence>
<dbReference type="PANTHER" id="PTHR43375:SF1">
    <property type="entry name" value="OROTIDINE 5'-PHOSPHATE DECARBOXYLASE"/>
    <property type="match status" value="1"/>
</dbReference>
<dbReference type="CDD" id="cd04725">
    <property type="entry name" value="OMP_decarboxylase_like"/>
    <property type="match status" value="1"/>
</dbReference>
<evidence type="ECO:0000313" key="10">
    <source>
        <dbReference type="Proteomes" id="UP001597068"/>
    </source>
</evidence>
<dbReference type="InterPro" id="IPR011995">
    <property type="entry name" value="OMPdecase_type-2"/>
</dbReference>
<evidence type="ECO:0000313" key="9">
    <source>
        <dbReference type="EMBL" id="MFD0927748.1"/>
    </source>
</evidence>
<evidence type="ECO:0000256" key="2">
    <source>
        <dbReference type="ARBA" id="ARBA00008847"/>
    </source>
</evidence>
<comment type="pathway">
    <text evidence="1 7">Pyrimidine metabolism; UMP biosynthesis via de novo pathway; UMP from orotate: step 2/2.</text>
</comment>
<evidence type="ECO:0000256" key="7">
    <source>
        <dbReference type="HAMAP-Rule" id="MF_01215"/>
    </source>
</evidence>
<dbReference type="InterPro" id="IPR018089">
    <property type="entry name" value="OMPdecase_AS"/>
</dbReference>
<keyword evidence="5 7" id="KW-0456">Lyase</keyword>
<gene>
    <name evidence="7 9" type="primary">pyrF</name>
    <name evidence="9" type="ORF">ACFQ04_18550</name>
</gene>
<dbReference type="Pfam" id="PF00215">
    <property type="entry name" value="OMPdecase"/>
    <property type="match status" value="1"/>
</dbReference>
<dbReference type="InterPro" id="IPR011060">
    <property type="entry name" value="RibuloseP-bd_barrel"/>
</dbReference>
<comment type="caution">
    <text evidence="9">The sequence shown here is derived from an EMBL/GenBank/DDBJ whole genome shotgun (WGS) entry which is preliminary data.</text>
</comment>
<comment type="similarity">
    <text evidence="2 7">Belongs to the OMP decarboxylase family. Type 2 subfamily.</text>
</comment>
<dbReference type="GO" id="GO:0004590">
    <property type="term" value="F:orotidine-5'-phosphate decarboxylase activity"/>
    <property type="evidence" value="ECO:0007669"/>
    <property type="project" value="UniProtKB-EC"/>
</dbReference>
<evidence type="ECO:0000256" key="1">
    <source>
        <dbReference type="ARBA" id="ARBA00004861"/>
    </source>
</evidence>
<sequence>MTADFTTRVRAVIGERGRLCVGIDPHPALLEGWGLDDDADGVRAFTETVVEAIGHRVALVKPQVAFYERHGSAGVAVLEDAIVALRAAGALVVADAKRGDIGTTMAAYAHTWLNDASPLCSDAMTASPYLGVGALEPAVSLADETGRGVFVLARTSNSEGATLQTAVTADGRTVAQAVVDDAAAHNARGPAAVGLVVGATREHGLDLHALGGPILAPGLGAQGATAPDLARVFAGTTELLLPSASRQVLAAGPDRSAVAAAADALRDEVESALR</sequence>
<dbReference type="Proteomes" id="UP001597068">
    <property type="component" value="Unassembled WGS sequence"/>
</dbReference>
<proteinExistence type="inferred from homology"/>